<dbReference type="AlphaFoldDB" id="A0A0R2L270"/>
<name>A0A0R2L270_9LACO</name>
<reference evidence="2 3" key="1">
    <citation type="journal article" date="2015" name="Genome Announc.">
        <title>Expanding the biotechnology potential of lactobacilli through comparative genomics of 213 strains and associated genera.</title>
        <authorList>
            <person name="Sun Z."/>
            <person name="Harris H.M."/>
            <person name="McCann A."/>
            <person name="Guo C."/>
            <person name="Argimon S."/>
            <person name="Zhang W."/>
            <person name="Yang X."/>
            <person name="Jeffery I.B."/>
            <person name="Cooney J.C."/>
            <person name="Kagawa T.F."/>
            <person name="Liu W."/>
            <person name="Song Y."/>
            <person name="Salvetti E."/>
            <person name="Wrobel A."/>
            <person name="Rasinkangas P."/>
            <person name="Parkhill J."/>
            <person name="Rea M.C."/>
            <person name="O'Sullivan O."/>
            <person name="Ritari J."/>
            <person name="Douillard F.P."/>
            <person name="Paul Ross R."/>
            <person name="Yang R."/>
            <person name="Briner A.E."/>
            <person name="Felis G.E."/>
            <person name="de Vos W.M."/>
            <person name="Barrangou R."/>
            <person name="Klaenhammer T.R."/>
            <person name="Caufield P.W."/>
            <person name="Cui Y."/>
            <person name="Zhang H."/>
            <person name="O'Toole P.W."/>
        </authorList>
    </citation>
    <scope>NUCLEOTIDE SEQUENCE [LARGE SCALE GENOMIC DNA]</scope>
    <source>
        <strain evidence="2 3">DSM 22696</strain>
    </source>
</reference>
<protein>
    <submittedName>
        <fullName evidence="2">Uncharacterized protein</fullName>
    </submittedName>
</protein>
<dbReference type="Proteomes" id="UP000321429">
    <property type="component" value="Unassembled WGS sequence"/>
</dbReference>
<comment type="caution">
    <text evidence="2">The sequence shown here is derived from an EMBL/GenBank/DDBJ whole genome shotgun (WGS) entry which is preliminary data.</text>
</comment>
<dbReference type="RefSeq" id="WP_057810460.1">
    <property type="nucleotide sequence ID" value="NZ_BJUD01000003.1"/>
</dbReference>
<dbReference type="EMBL" id="BJUD01000003">
    <property type="protein sequence ID" value="GEK28008.1"/>
    <property type="molecule type" value="Genomic_DNA"/>
</dbReference>
<accession>A0A0R2L270</accession>
<keyword evidence="3" id="KW-1185">Reference proteome</keyword>
<dbReference type="OrthoDB" id="2249402at2"/>
<reference evidence="1 4" key="2">
    <citation type="submission" date="2019-07" db="EMBL/GenBank/DDBJ databases">
        <title>Whole genome shotgun sequence of Lactobacillus siliginis NBRC 101315.</title>
        <authorList>
            <person name="Hosoyama A."/>
            <person name="Uohara A."/>
            <person name="Ohji S."/>
            <person name="Ichikawa N."/>
        </authorList>
    </citation>
    <scope>NUCLEOTIDE SEQUENCE [LARGE SCALE GENOMIC DNA]</scope>
    <source>
        <strain evidence="1 4">NBRC 101315</strain>
    </source>
</reference>
<gene>
    <name evidence="2" type="ORF">IV55_GL001831</name>
    <name evidence="1" type="ORF">LSI01_03190</name>
</gene>
<proteinExistence type="predicted"/>
<dbReference type="Proteomes" id="UP000051139">
    <property type="component" value="Unassembled WGS sequence"/>
</dbReference>
<evidence type="ECO:0000313" key="4">
    <source>
        <dbReference type="Proteomes" id="UP000321429"/>
    </source>
</evidence>
<evidence type="ECO:0000313" key="2">
    <source>
        <dbReference type="EMBL" id="KRN95730.1"/>
    </source>
</evidence>
<sequence length="182" mass="20381">MTVENTRASQVFSDWLRAERKARQPFELIWRLAYLDEIMTTTEATPIVTDLAAAQAVSQLHNVAFLDCLQVIPHKQQALKEPAQVTLTWLTRVTETAHSHLFSNIGLLMEIVLDKQSGRGVEQWDQPTISTAIKLSELSNDQLLSLAAVLAARLDGQPEPIVAANTHYHLAGQREDVNHPRQ</sequence>
<dbReference type="STRING" id="348151.IV55_GL001831"/>
<evidence type="ECO:0000313" key="3">
    <source>
        <dbReference type="Proteomes" id="UP000051139"/>
    </source>
</evidence>
<dbReference type="PATRIC" id="fig|348151.3.peg.1882"/>
<dbReference type="EMBL" id="JQCB01000007">
    <property type="protein sequence ID" value="KRN95730.1"/>
    <property type="molecule type" value="Genomic_DNA"/>
</dbReference>
<evidence type="ECO:0000313" key="1">
    <source>
        <dbReference type="EMBL" id="GEK28008.1"/>
    </source>
</evidence>
<organism evidence="2 3">
    <name type="scientific">Furfurilactobacillus siliginis</name>
    <dbReference type="NCBI Taxonomy" id="348151"/>
    <lineage>
        <taxon>Bacteria</taxon>
        <taxon>Bacillati</taxon>
        <taxon>Bacillota</taxon>
        <taxon>Bacilli</taxon>
        <taxon>Lactobacillales</taxon>
        <taxon>Lactobacillaceae</taxon>
        <taxon>Furfurilactobacillus</taxon>
    </lineage>
</organism>